<feature type="region of interest" description="Disordered" evidence="1">
    <location>
        <begin position="173"/>
        <end position="233"/>
    </location>
</feature>
<dbReference type="PANTHER" id="PTHR11909">
    <property type="entry name" value="CASEIN KINASE-RELATED"/>
    <property type="match status" value="1"/>
</dbReference>
<dbReference type="InterPro" id="IPR050235">
    <property type="entry name" value="CK1_Ser-Thr_kinase"/>
</dbReference>
<dbReference type="InterPro" id="IPR011009">
    <property type="entry name" value="Kinase-like_dom_sf"/>
</dbReference>
<evidence type="ECO:0000256" key="1">
    <source>
        <dbReference type="SAM" id="MobiDB-lite"/>
    </source>
</evidence>
<sequence>MVLRPPRAFVRFRGTLRFCSIAVHRNEEPGFADDIWSAFYTFVEMVTGDLPWRGMDRSKVEECKTTVGKDVMVGCPKDTVIIYKHLRKLNYFKTPDYKLIMDTFAGMVLKAKKGGTLKGPYDWEPKGAFYKHIRDRSERIAQAMGESTEDEIDEKVVVESTQPQTLQEARDVATEFGEEEDEGPSLTLQEARDVATEFGEEEDEGPSLVGGHSKEDSTFQDVDRHQHTSTMDV</sequence>
<organism evidence="2 3">
    <name type="scientific">Steinernema glaseri</name>
    <dbReference type="NCBI Taxonomy" id="37863"/>
    <lineage>
        <taxon>Eukaryota</taxon>
        <taxon>Metazoa</taxon>
        <taxon>Ecdysozoa</taxon>
        <taxon>Nematoda</taxon>
        <taxon>Chromadorea</taxon>
        <taxon>Rhabditida</taxon>
        <taxon>Tylenchina</taxon>
        <taxon>Panagrolaimomorpha</taxon>
        <taxon>Strongyloidoidea</taxon>
        <taxon>Steinernematidae</taxon>
        <taxon>Steinernema</taxon>
    </lineage>
</organism>
<reference evidence="3" key="1">
    <citation type="submission" date="2016-11" db="UniProtKB">
        <authorList>
            <consortium name="WormBaseParasite"/>
        </authorList>
    </citation>
    <scope>IDENTIFICATION</scope>
</reference>
<name>A0A1I7YT63_9BILA</name>
<protein>
    <submittedName>
        <fullName evidence="3">Protein kinase domain-containing protein</fullName>
    </submittedName>
</protein>
<dbReference type="Proteomes" id="UP000095287">
    <property type="component" value="Unplaced"/>
</dbReference>
<dbReference type="SUPFAM" id="SSF56112">
    <property type="entry name" value="Protein kinase-like (PK-like)"/>
    <property type="match status" value="1"/>
</dbReference>
<proteinExistence type="predicted"/>
<evidence type="ECO:0000313" key="2">
    <source>
        <dbReference type="Proteomes" id="UP000095287"/>
    </source>
</evidence>
<dbReference type="WBParaSite" id="L893_g19237.t1">
    <property type="protein sequence ID" value="L893_g19237.t1"/>
    <property type="gene ID" value="L893_g19237"/>
</dbReference>
<dbReference type="Gene3D" id="1.10.510.10">
    <property type="entry name" value="Transferase(Phosphotransferase) domain 1"/>
    <property type="match status" value="1"/>
</dbReference>
<feature type="compositionally biased region" description="Basic and acidic residues" evidence="1">
    <location>
        <begin position="212"/>
        <end position="226"/>
    </location>
</feature>
<evidence type="ECO:0000313" key="3">
    <source>
        <dbReference type="WBParaSite" id="L893_g19237.t1"/>
    </source>
</evidence>
<keyword evidence="2" id="KW-1185">Reference proteome</keyword>
<dbReference type="AlphaFoldDB" id="A0A1I7YT63"/>
<accession>A0A1I7YT63</accession>